<dbReference type="CDD" id="cd00143">
    <property type="entry name" value="PP2Cc"/>
    <property type="match status" value="1"/>
</dbReference>
<dbReference type="EMBL" id="MTJN01000002">
    <property type="protein sequence ID" value="OOV08559.1"/>
    <property type="molecule type" value="Genomic_DNA"/>
</dbReference>
<dbReference type="RefSeq" id="WP_078366447.1">
    <property type="nucleotide sequence ID" value="NZ_MTJN01000002.1"/>
</dbReference>
<dbReference type="SMART" id="SM00332">
    <property type="entry name" value="PP2Cc"/>
    <property type="match status" value="1"/>
</dbReference>
<evidence type="ECO:0000313" key="2">
    <source>
        <dbReference type="EMBL" id="OOV08559.1"/>
    </source>
</evidence>
<dbReference type="PROSITE" id="PS51746">
    <property type="entry name" value="PPM_2"/>
    <property type="match status" value="1"/>
</dbReference>
<name>A0A1T1AWQ8_RHOFE</name>
<evidence type="ECO:0000259" key="1">
    <source>
        <dbReference type="PROSITE" id="PS51746"/>
    </source>
</evidence>
<organism evidence="2 3">
    <name type="scientific">Rhodoferax fermentans</name>
    <dbReference type="NCBI Taxonomy" id="28066"/>
    <lineage>
        <taxon>Bacteria</taxon>
        <taxon>Pseudomonadati</taxon>
        <taxon>Pseudomonadota</taxon>
        <taxon>Betaproteobacteria</taxon>
        <taxon>Burkholderiales</taxon>
        <taxon>Comamonadaceae</taxon>
        <taxon>Rhodoferax</taxon>
    </lineage>
</organism>
<dbReference type="Pfam" id="PF13672">
    <property type="entry name" value="PP2C_2"/>
    <property type="match status" value="1"/>
</dbReference>
<protein>
    <submittedName>
        <fullName evidence="2">Serine/threonine protein phosphatase</fullName>
    </submittedName>
</protein>
<dbReference type="STRING" id="28066.RF819_19325"/>
<comment type="caution">
    <text evidence="2">The sequence shown here is derived from an EMBL/GenBank/DDBJ whole genome shotgun (WGS) entry which is preliminary data.</text>
</comment>
<dbReference type="Gene3D" id="3.60.40.10">
    <property type="entry name" value="PPM-type phosphatase domain"/>
    <property type="match status" value="1"/>
</dbReference>
<accession>A0A1T1AWQ8</accession>
<gene>
    <name evidence="2" type="ORF">RF819_19325</name>
</gene>
<proteinExistence type="predicted"/>
<sequence length="304" mass="33078">MKFSVFQVSRKGGRDKNEDRMGYCYTSSAAIFMLADGMGGHPEGEVAAQLAIQAIAALFQKEAKPELADVPRFLDNAVRSAHRHILRYATGRAMLDAPRSTIVVAVIQNGALTWTHCGDSRLYLLRRGELLTRTRDHSLLEQDLIKPATARPEAGKNRHVLFTCLGSPTKPLFAVEGPLGLQLGDRIMLCSDGLWSAVPEPTLVSELLHKPVDVAVPDLVELALRLAGPSSDNVTCLALAWETPDELASTRGSITTDSILDGVFASTVQAGWLDPVEDDLDDEAIERSIAEINEAIRRSAQKKV</sequence>
<reference evidence="2 3" key="1">
    <citation type="submission" date="2017-01" db="EMBL/GenBank/DDBJ databases">
        <title>Genome sequencing of Rhodoferax fermentans JCM 7819.</title>
        <authorList>
            <person name="Kim Y.J."/>
            <person name="Farh M.E.-A."/>
            <person name="Yang D.-C."/>
        </authorList>
    </citation>
    <scope>NUCLEOTIDE SEQUENCE [LARGE SCALE GENOMIC DNA]</scope>
    <source>
        <strain evidence="2 3">JCM 7819</strain>
    </source>
</reference>
<dbReference type="AlphaFoldDB" id="A0A1T1AWQ8"/>
<feature type="domain" description="PPM-type phosphatase" evidence="1">
    <location>
        <begin position="2"/>
        <end position="241"/>
    </location>
</feature>
<evidence type="ECO:0000313" key="3">
    <source>
        <dbReference type="Proteomes" id="UP000190750"/>
    </source>
</evidence>
<dbReference type="SMART" id="SM00331">
    <property type="entry name" value="PP2C_SIG"/>
    <property type="match status" value="1"/>
</dbReference>
<dbReference type="Proteomes" id="UP000190750">
    <property type="component" value="Unassembled WGS sequence"/>
</dbReference>
<dbReference type="InterPro" id="IPR001932">
    <property type="entry name" value="PPM-type_phosphatase-like_dom"/>
</dbReference>
<dbReference type="InterPro" id="IPR036457">
    <property type="entry name" value="PPM-type-like_dom_sf"/>
</dbReference>
<keyword evidence="3" id="KW-1185">Reference proteome</keyword>
<dbReference type="OrthoDB" id="9801841at2"/>
<dbReference type="SUPFAM" id="SSF81606">
    <property type="entry name" value="PP2C-like"/>
    <property type="match status" value="1"/>
</dbReference>